<evidence type="ECO:0000313" key="4">
    <source>
        <dbReference type="Proteomes" id="UP000325797"/>
    </source>
</evidence>
<dbReference type="PROSITE" id="PS50943">
    <property type="entry name" value="HTH_CROC1"/>
    <property type="match status" value="1"/>
</dbReference>
<dbReference type="Proteomes" id="UP000325797">
    <property type="component" value="Chromosome"/>
</dbReference>
<dbReference type="EMBL" id="CP042582">
    <property type="protein sequence ID" value="QEX23459.1"/>
    <property type="molecule type" value="Genomic_DNA"/>
</dbReference>
<proteinExistence type="predicted"/>
<keyword evidence="4" id="KW-1185">Reference proteome</keyword>
<dbReference type="SMART" id="SM00530">
    <property type="entry name" value="HTH_XRE"/>
    <property type="match status" value="1"/>
</dbReference>
<dbReference type="InterPro" id="IPR014710">
    <property type="entry name" value="RmlC-like_jellyroll"/>
</dbReference>
<gene>
    <name evidence="3" type="ORF">FRZ61_33970</name>
</gene>
<dbReference type="Gene3D" id="2.60.120.10">
    <property type="entry name" value="Jelly Rolls"/>
    <property type="match status" value="1"/>
</dbReference>
<dbReference type="PANTHER" id="PTHR46797">
    <property type="entry name" value="HTH-TYPE TRANSCRIPTIONAL REGULATOR"/>
    <property type="match status" value="1"/>
</dbReference>
<dbReference type="InterPro" id="IPR011051">
    <property type="entry name" value="RmlC_Cupin_sf"/>
</dbReference>
<dbReference type="Gene3D" id="1.10.260.40">
    <property type="entry name" value="lambda repressor-like DNA-binding domains"/>
    <property type="match status" value="1"/>
</dbReference>
<dbReference type="GO" id="GO:0003677">
    <property type="term" value="F:DNA binding"/>
    <property type="evidence" value="ECO:0007669"/>
    <property type="project" value="UniProtKB-KW"/>
</dbReference>
<dbReference type="GO" id="GO:0003700">
    <property type="term" value="F:DNA-binding transcription factor activity"/>
    <property type="evidence" value="ECO:0007669"/>
    <property type="project" value="TreeGrafter"/>
</dbReference>
<dbReference type="InterPro" id="IPR010982">
    <property type="entry name" value="Lambda_DNA-bd_dom_sf"/>
</dbReference>
<accession>A0A5J6N0V1</accession>
<evidence type="ECO:0000313" key="3">
    <source>
        <dbReference type="EMBL" id="QEX23459.1"/>
    </source>
</evidence>
<dbReference type="InterPro" id="IPR050807">
    <property type="entry name" value="TransReg_Diox_bact_type"/>
</dbReference>
<dbReference type="RefSeq" id="WP_225308860.1">
    <property type="nucleotide sequence ID" value="NZ_CP042582.1"/>
</dbReference>
<dbReference type="PANTHER" id="PTHR46797:SF20">
    <property type="entry name" value="BLR4304 PROTEIN"/>
    <property type="match status" value="1"/>
</dbReference>
<dbReference type="KEGG" id="hadh:FRZ61_33970"/>
<dbReference type="InterPro" id="IPR013096">
    <property type="entry name" value="Cupin_2"/>
</dbReference>
<dbReference type="SUPFAM" id="SSF47413">
    <property type="entry name" value="lambda repressor-like DNA-binding domains"/>
    <property type="match status" value="1"/>
</dbReference>
<dbReference type="Pfam" id="PF01381">
    <property type="entry name" value="HTH_3"/>
    <property type="match status" value="1"/>
</dbReference>
<dbReference type="InterPro" id="IPR001387">
    <property type="entry name" value="Cro/C1-type_HTH"/>
</dbReference>
<dbReference type="Pfam" id="PF07883">
    <property type="entry name" value="Cupin_2"/>
    <property type="match status" value="1"/>
</dbReference>
<reference evidence="3 4" key="1">
    <citation type="submission" date="2019-08" db="EMBL/GenBank/DDBJ databases">
        <title>Hyperibacter terrae gen. nov., sp. nov. and Hyperibacter viscosus sp. nov., two new members in the family Rhodospirillaceae isolated from the rhizosphere of Hypericum perforatum.</title>
        <authorList>
            <person name="Noviana Z."/>
        </authorList>
    </citation>
    <scope>NUCLEOTIDE SEQUENCE [LARGE SCALE GENOMIC DNA]</scope>
    <source>
        <strain evidence="3 4">R5959</strain>
    </source>
</reference>
<evidence type="ECO:0000259" key="2">
    <source>
        <dbReference type="PROSITE" id="PS50943"/>
    </source>
</evidence>
<name>A0A5J6N0V1_9PROT</name>
<dbReference type="GO" id="GO:0005829">
    <property type="term" value="C:cytosol"/>
    <property type="evidence" value="ECO:0007669"/>
    <property type="project" value="TreeGrafter"/>
</dbReference>
<dbReference type="AlphaFoldDB" id="A0A5J6N0V1"/>
<dbReference type="SUPFAM" id="SSF51182">
    <property type="entry name" value="RmlC-like cupins"/>
    <property type="match status" value="1"/>
</dbReference>
<protein>
    <submittedName>
        <fullName evidence="3">XRE family transcriptional regulator</fullName>
    </submittedName>
</protein>
<feature type="domain" description="HTH cro/C1-type" evidence="2">
    <location>
        <begin position="10"/>
        <end position="64"/>
    </location>
</feature>
<organism evidence="3 4">
    <name type="scientific">Hypericibacter adhaerens</name>
    <dbReference type="NCBI Taxonomy" id="2602016"/>
    <lineage>
        <taxon>Bacteria</taxon>
        <taxon>Pseudomonadati</taxon>
        <taxon>Pseudomonadota</taxon>
        <taxon>Alphaproteobacteria</taxon>
        <taxon>Rhodospirillales</taxon>
        <taxon>Dongiaceae</taxon>
        <taxon>Hypericibacter</taxon>
    </lineage>
</organism>
<dbReference type="CDD" id="cd00093">
    <property type="entry name" value="HTH_XRE"/>
    <property type="match status" value="1"/>
</dbReference>
<evidence type="ECO:0000256" key="1">
    <source>
        <dbReference type="ARBA" id="ARBA00023125"/>
    </source>
</evidence>
<sequence length="197" mass="21643">MRRPIVLAKIREIRKAKGLTLEQLSRSSGLSVSQLSKIENGKARLTFDTALVLSGLLKVPVTAFLSSPTSAPVARRSITRAGSGIVHNTAGMKFEVLCSDFREKRNVFWRVVIAGKTVEETGGWRSHPGEEFLFLLEGLLDIHTEHYEPVRLKPGDSILFDANMPHAYVSHGKRDAVVLMSNTVPADGELPTLAGQR</sequence>
<dbReference type="CDD" id="cd02209">
    <property type="entry name" value="cupin_XRE_C"/>
    <property type="match status" value="1"/>
</dbReference>
<keyword evidence="1" id="KW-0238">DNA-binding</keyword>